<feature type="compositionally biased region" description="Basic and acidic residues" evidence="1">
    <location>
        <begin position="511"/>
        <end position="520"/>
    </location>
</feature>
<feature type="compositionally biased region" description="Polar residues" evidence="1">
    <location>
        <begin position="466"/>
        <end position="476"/>
    </location>
</feature>
<feature type="compositionally biased region" description="Polar residues" evidence="1">
    <location>
        <begin position="383"/>
        <end position="397"/>
    </location>
</feature>
<dbReference type="Gene3D" id="3.40.1000.50">
    <property type="entry name" value="Repressor of RNA polymerase III transcription Maf1"/>
    <property type="match status" value="1"/>
</dbReference>
<feature type="compositionally biased region" description="Low complexity" evidence="1">
    <location>
        <begin position="433"/>
        <end position="465"/>
    </location>
</feature>
<gene>
    <name evidence="2" type="ORF">BCV69DRAFT_286286</name>
</gene>
<feature type="region of interest" description="Disordered" evidence="1">
    <location>
        <begin position="259"/>
        <end position="328"/>
    </location>
</feature>
<feature type="compositionally biased region" description="Low complexity" evidence="1">
    <location>
        <begin position="310"/>
        <end position="321"/>
    </location>
</feature>
<name>A0A316UCY0_9BASI</name>
<feature type="compositionally biased region" description="Low complexity" evidence="1">
    <location>
        <begin position="477"/>
        <end position="494"/>
    </location>
</feature>
<reference evidence="2 3" key="1">
    <citation type="journal article" date="2018" name="Mol. Biol. Evol.">
        <title>Broad Genomic Sampling Reveals a Smut Pathogenic Ancestry of the Fungal Clade Ustilaginomycotina.</title>
        <authorList>
            <person name="Kijpornyongpan T."/>
            <person name="Mondo S.J."/>
            <person name="Barry K."/>
            <person name="Sandor L."/>
            <person name="Lee J."/>
            <person name="Lipzen A."/>
            <person name="Pangilinan J."/>
            <person name="LaButti K."/>
            <person name="Hainaut M."/>
            <person name="Henrissat B."/>
            <person name="Grigoriev I.V."/>
            <person name="Spatafora J.W."/>
            <person name="Aime M.C."/>
        </authorList>
    </citation>
    <scope>NUCLEOTIDE SEQUENCE [LARGE SCALE GENOMIC DNA]</scope>
    <source>
        <strain evidence="2 3">MCA 4718</strain>
    </source>
</reference>
<dbReference type="GO" id="GO:0005634">
    <property type="term" value="C:nucleus"/>
    <property type="evidence" value="ECO:0007669"/>
    <property type="project" value="TreeGrafter"/>
</dbReference>
<dbReference type="GO" id="GO:0016480">
    <property type="term" value="P:negative regulation of transcription by RNA polymerase III"/>
    <property type="evidence" value="ECO:0007669"/>
    <property type="project" value="InterPro"/>
</dbReference>
<dbReference type="STRING" id="1684307.A0A316UCY0"/>
<organism evidence="2 3">
    <name type="scientific">Pseudomicrostroma glucosiphilum</name>
    <dbReference type="NCBI Taxonomy" id="1684307"/>
    <lineage>
        <taxon>Eukaryota</taxon>
        <taxon>Fungi</taxon>
        <taxon>Dikarya</taxon>
        <taxon>Basidiomycota</taxon>
        <taxon>Ustilaginomycotina</taxon>
        <taxon>Exobasidiomycetes</taxon>
        <taxon>Microstromatales</taxon>
        <taxon>Microstromatales incertae sedis</taxon>
        <taxon>Pseudomicrostroma</taxon>
    </lineage>
</organism>
<dbReference type="PANTHER" id="PTHR22504:SF0">
    <property type="entry name" value="REPRESSOR OF RNA POLYMERASE III TRANSCRIPTION MAF1 HOMOLOG"/>
    <property type="match status" value="1"/>
</dbReference>
<dbReference type="PANTHER" id="PTHR22504">
    <property type="entry name" value="REPRESSOR OF RNA POLYMERASE III TRANSCRIPTION MAF1"/>
    <property type="match status" value="1"/>
</dbReference>
<feature type="region of interest" description="Disordered" evidence="1">
    <location>
        <begin position="381"/>
        <end position="529"/>
    </location>
</feature>
<proteinExistence type="predicted"/>
<accession>A0A316UCY0</accession>
<evidence type="ECO:0000313" key="2">
    <source>
        <dbReference type="EMBL" id="PWN22738.1"/>
    </source>
</evidence>
<dbReference type="InterPro" id="IPR038564">
    <property type="entry name" value="Maf1_sf"/>
</dbReference>
<sequence length="529" mass="56090">MKFLDYPELESLSRALTFESAECKVFTRLEAYSCKAVSKEKRLYKALEDAYHQAASTSPPDYLHETLASPFGRLDQPNARKTLFLLIALLNGAFPDHDFSQVNPSDFRKEPSPASVLHSLSSTLHSLRNNSSGPRSYSTFTGSFDDAMLDRPGHTSYSLPGASGPKDFSGKSMSAMTGATHAGLASLLDDIMDIRECDVYTFHPDMDSDPHACAEPDEEGMDFDDPSDGFWNEDADVSMQSVNVVTPRRGSAELDAPLFDEDLEGDSDGPHTPHMPHQTASGAAQAFPSSMTPRKDARSPRDGVGGGAGYVSSSLSSSSSLDMEDDDDVDGTGGLLWSTYAFFYNRRLKRMLFVSVWSRMNSSLTAGAGWTSPLTSYAPALPSSVTSTKTDRTSQAASAAPARKQTVPTPDPSPAKMAISRATSGRGGRRRMPSGSPAPSSLSPFPHASPRTPSSSGRSALGASRETTPARGQTPSAAAAAAAVAGRKGLAAFATGATREPTSAAAVASKRTADSDESGGKRTRRQVAT</sequence>
<feature type="compositionally biased region" description="Polar residues" evidence="1">
    <location>
        <begin position="278"/>
        <end position="292"/>
    </location>
</feature>
<dbReference type="InterPro" id="IPR015257">
    <property type="entry name" value="Maf1"/>
</dbReference>
<dbReference type="GO" id="GO:0000994">
    <property type="term" value="F:RNA polymerase III core binding"/>
    <property type="evidence" value="ECO:0007669"/>
    <property type="project" value="TreeGrafter"/>
</dbReference>
<dbReference type="AlphaFoldDB" id="A0A316UCY0"/>
<dbReference type="Pfam" id="PF09174">
    <property type="entry name" value="Maf1"/>
    <property type="match status" value="1"/>
</dbReference>
<dbReference type="OrthoDB" id="277029at2759"/>
<dbReference type="RefSeq" id="XP_025349898.1">
    <property type="nucleotide sequence ID" value="XM_025493519.1"/>
</dbReference>
<evidence type="ECO:0000256" key="1">
    <source>
        <dbReference type="SAM" id="MobiDB-lite"/>
    </source>
</evidence>
<dbReference type="EMBL" id="KZ819322">
    <property type="protein sequence ID" value="PWN22738.1"/>
    <property type="molecule type" value="Genomic_DNA"/>
</dbReference>
<dbReference type="GeneID" id="37015253"/>
<evidence type="ECO:0000313" key="3">
    <source>
        <dbReference type="Proteomes" id="UP000245942"/>
    </source>
</evidence>
<protein>
    <submittedName>
        <fullName evidence="2">Maf1-domain-containing protein</fullName>
    </submittedName>
</protein>
<keyword evidence="3" id="KW-1185">Reference proteome</keyword>
<dbReference type="Proteomes" id="UP000245942">
    <property type="component" value="Unassembled WGS sequence"/>
</dbReference>